<dbReference type="GO" id="GO:0002143">
    <property type="term" value="P:tRNA wobble position uridine thiolation"/>
    <property type="evidence" value="ECO:0007669"/>
    <property type="project" value="TreeGrafter"/>
</dbReference>
<dbReference type="Pfam" id="PF20259">
    <property type="entry name" value="tRNA_Me_trans_M"/>
    <property type="match status" value="1"/>
</dbReference>
<dbReference type="Gene3D" id="3.40.50.620">
    <property type="entry name" value="HUPs"/>
    <property type="match status" value="1"/>
</dbReference>
<keyword evidence="6" id="KW-0694">RNA-binding</keyword>
<evidence type="ECO:0000256" key="4">
    <source>
        <dbReference type="ARBA" id="ARBA00022741"/>
    </source>
</evidence>
<dbReference type="EMBL" id="BART01021895">
    <property type="protein sequence ID" value="GAH04683.1"/>
    <property type="molecule type" value="Genomic_DNA"/>
</dbReference>
<keyword evidence="7" id="KW-1015">Disulfide bond</keyword>
<protein>
    <recommendedName>
        <fullName evidence="8">tRNA-specific 2-thiouridylase MnmA-like central domain-containing protein</fullName>
    </recommendedName>
</protein>
<name>X1E7Q1_9ZZZZ</name>
<accession>X1E7Q1</accession>
<sequence>ALLVEQGYEVIGVMLRLWSESGLEAHNQCCTPDAMALARRVAAKLDIPFYAIDAKNVFRKEVVEYFIDGYANGITPNPCLVCNRRIRWGFLFDKAVSLGARYFATGHYARVDHNKHGYISLLCAIDRAKDQSYVLHMLNQAQLGHTILPLGGITKSQVRQIARDFGLPVAERNESQDLCFLGNGSYHEFLLRNAPYLHKPGLIIKGDGTHLGVHQGQAFYTIGQRKGLGISAPHPLYVLEKDILANVIIVGQKEELGKIELIAESVNWISGEPPKTPFHAHIKIRYKSTA</sequence>
<dbReference type="FunFam" id="2.30.30.280:FF:000001">
    <property type="entry name" value="tRNA-specific 2-thiouridylase MnmA"/>
    <property type="match status" value="1"/>
</dbReference>
<dbReference type="Pfam" id="PF03054">
    <property type="entry name" value="tRNA_Me_trans"/>
    <property type="match status" value="1"/>
</dbReference>
<evidence type="ECO:0000256" key="1">
    <source>
        <dbReference type="ARBA" id="ARBA00022555"/>
    </source>
</evidence>
<feature type="non-terminal residue" evidence="9">
    <location>
        <position position="290"/>
    </location>
</feature>
<feature type="non-terminal residue" evidence="9">
    <location>
        <position position="1"/>
    </location>
</feature>
<dbReference type="InterPro" id="IPR023382">
    <property type="entry name" value="MnmA-like_central_sf"/>
</dbReference>
<dbReference type="GO" id="GO:0016783">
    <property type="term" value="F:sulfurtransferase activity"/>
    <property type="evidence" value="ECO:0007669"/>
    <property type="project" value="InterPro"/>
</dbReference>
<dbReference type="AlphaFoldDB" id="X1E7Q1"/>
<keyword evidence="1" id="KW-0820">tRNA-binding</keyword>
<evidence type="ECO:0000256" key="5">
    <source>
        <dbReference type="ARBA" id="ARBA00022840"/>
    </source>
</evidence>
<dbReference type="GO" id="GO:0005524">
    <property type="term" value="F:ATP binding"/>
    <property type="evidence" value="ECO:0007669"/>
    <property type="project" value="UniProtKB-KW"/>
</dbReference>
<evidence type="ECO:0000256" key="2">
    <source>
        <dbReference type="ARBA" id="ARBA00022679"/>
    </source>
</evidence>
<gene>
    <name evidence="9" type="ORF">S01H4_40245</name>
</gene>
<organism evidence="9">
    <name type="scientific">marine sediment metagenome</name>
    <dbReference type="NCBI Taxonomy" id="412755"/>
    <lineage>
        <taxon>unclassified sequences</taxon>
        <taxon>metagenomes</taxon>
        <taxon>ecological metagenomes</taxon>
    </lineage>
</organism>
<dbReference type="GO" id="GO:0000049">
    <property type="term" value="F:tRNA binding"/>
    <property type="evidence" value="ECO:0007669"/>
    <property type="project" value="UniProtKB-KW"/>
</dbReference>
<dbReference type="PANTHER" id="PTHR11933">
    <property type="entry name" value="TRNA 5-METHYLAMINOMETHYL-2-THIOURIDYLATE -METHYLTRANSFERASE"/>
    <property type="match status" value="1"/>
</dbReference>
<dbReference type="PANTHER" id="PTHR11933:SF5">
    <property type="entry name" value="MITOCHONDRIAL TRNA-SPECIFIC 2-THIOURIDYLASE 1"/>
    <property type="match status" value="1"/>
</dbReference>
<proteinExistence type="predicted"/>
<keyword evidence="3" id="KW-0819">tRNA processing</keyword>
<dbReference type="InterPro" id="IPR014729">
    <property type="entry name" value="Rossmann-like_a/b/a_fold"/>
</dbReference>
<feature type="domain" description="tRNA-specific 2-thiouridylase MnmA-like central" evidence="8">
    <location>
        <begin position="198"/>
        <end position="252"/>
    </location>
</feature>
<dbReference type="NCBIfam" id="NF001138">
    <property type="entry name" value="PRK00143.1"/>
    <property type="match status" value="1"/>
</dbReference>
<dbReference type="CDD" id="cd01998">
    <property type="entry name" value="MnmA_TRMU-like"/>
    <property type="match status" value="1"/>
</dbReference>
<dbReference type="NCBIfam" id="TIGR00420">
    <property type="entry name" value="trmU"/>
    <property type="match status" value="1"/>
</dbReference>
<evidence type="ECO:0000259" key="8">
    <source>
        <dbReference type="Pfam" id="PF20259"/>
    </source>
</evidence>
<comment type="caution">
    <text evidence="9">The sequence shown here is derived from an EMBL/GenBank/DDBJ whole genome shotgun (WGS) entry which is preliminary data.</text>
</comment>
<evidence type="ECO:0000256" key="3">
    <source>
        <dbReference type="ARBA" id="ARBA00022694"/>
    </source>
</evidence>
<evidence type="ECO:0000313" key="9">
    <source>
        <dbReference type="EMBL" id="GAH04683.1"/>
    </source>
</evidence>
<keyword evidence="4" id="KW-0547">Nucleotide-binding</keyword>
<reference evidence="9" key="1">
    <citation type="journal article" date="2014" name="Front. Microbiol.">
        <title>High frequency of phylogenetically diverse reductive dehalogenase-homologous genes in deep subseafloor sedimentary metagenomes.</title>
        <authorList>
            <person name="Kawai M."/>
            <person name="Futagami T."/>
            <person name="Toyoda A."/>
            <person name="Takaki Y."/>
            <person name="Nishi S."/>
            <person name="Hori S."/>
            <person name="Arai W."/>
            <person name="Tsubouchi T."/>
            <person name="Morono Y."/>
            <person name="Uchiyama I."/>
            <person name="Ito T."/>
            <person name="Fujiyama A."/>
            <person name="Inagaki F."/>
            <person name="Takami H."/>
        </authorList>
    </citation>
    <scope>NUCLEOTIDE SEQUENCE</scope>
    <source>
        <strain evidence="9">Expedition CK06-06</strain>
    </source>
</reference>
<keyword evidence="5" id="KW-0067">ATP-binding</keyword>
<evidence type="ECO:0000256" key="7">
    <source>
        <dbReference type="ARBA" id="ARBA00023157"/>
    </source>
</evidence>
<evidence type="ECO:0000256" key="6">
    <source>
        <dbReference type="ARBA" id="ARBA00022884"/>
    </source>
</evidence>
<dbReference type="SUPFAM" id="SSF52402">
    <property type="entry name" value="Adenine nucleotide alpha hydrolases-like"/>
    <property type="match status" value="1"/>
</dbReference>
<dbReference type="InterPro" id="IPR004506">
    <property type="entry name" value="MnmA-like"/>
</dbReference>
<keyword evidence="2" id="KW-0808">Transferase</keyword>
<dbReference type="Gene3D" id="2.30.30.280">
    <property type="entry name" value="Adenine nucleotide alpha hydrolases-like domains"/>
    <property type="match status" value="1"/>
</dbReference>
<dbReference type="InterPro" id="IPR046884">
    <property type="entry name" value="MnmA-like_central"/>
</dbReference>